<gene>
    <name evidence="1" type="ORF">CURHAP_LOCUS33220</name>
    <name evidence="2" type="ORF">ORAREDHAP_LOCUS32789</name>
</gene>
<evidence type="ECO:0000313" key="2">
    <source>
        <dbReference type="EMBL" id="CAB4310794.1"/>
    </source>
</evidence>
<dbReference type="EMBL" id="CAEKDK010000005">
    <property type="protein sequence ID" value="CAB4280381.1"/>
    <property type="molecule type" value="Genomic_DNA"/>
</dbReference>
<protein>
    <submittedName>
        <fullName evidence="1">Uncharacterized protein</fullName>
    </submittedName>
</protein>
<sequence>MLNFRGELQPVKFVLVGMGDVAYLEAENVYVVCCPNFESTLEEWLSGVCSGRVVVLPTSAASPIPDPSEQLKETQSSQFHWFLGRQGLV</sequence>
<dbReference type="AlphaFoldDB" id="A0A6J5UWR1"/>
<reference evidence="4" key="1">
    <citation type="journal article" date="2020" name="Genome Biol.">
        <title>Gamete binning: chromosome-level and haplotype-resolved genome assembly enabled by high-throughput single-cell sequencing of gamete genomes.</title>
        <authorList>
            <person name="Campoy J.A."/>
            <person name="Sun H."/>
            <person name="Goel M."/>
            <person name="Jiao W.-B."/>
            <person name="Folz-Donahue K."/>
            <person name="Wang N."/>
            <person name="Rubio M."/>
            <person name="Liu C."/>
            <person name="Kukat C."/>
            <person name="Ruiz D."/>
            <person name="Huettel B."/>
            <person name="Schneeberger K."/>
        </authorList>
    </citation>
    <scope>NUCLEOTIDE SEQUENCE [LARGE SCALE GENOMIC DNA]</scope>
    <source>
        <strain evidence="4">cv. Rojo Pasion</strain>
    </source>
</reference>
<evidence type="ECO:0000313" key="3">
    <source>
        <dbReference type="Proteomes" id="UP000507222"/>
    </source>
</evidence>
<evidence type="ECO:0000313" key="1">
    <source>
        <dbReference type="EMBL" id="CAB4280381.1"/>
    </source>
</evidence>
<name>A0A6J5UWR1_PRUAR</name>
<dbReference type="EMBL" id="CAEKKB010000005">
    <property type="protein sequence ID" value="CAB4310794.1"/>
    <property type="molecule type" value="Genomic_DNA"/>
</dbReference>
<proteinExistence type="predicted"/>
<organism evidence="1 3">
    <name type="scientific">Prunus armeniaca</name>
    <name type="common">Apricot</name>
    <name type="synonym">Armeniaca vulgaris</name>
    <dbReference type="NCBI Taxonomy" id="36596"/>
    <lineage>
        <taxon>Eukaryota</taxon>
        <taxon>Viridiplantae</taxon>
        <taxon>Streptophyta</taxon>
        <taxon>Embryophyta</taxon>
        <taxon>Tracheophyta</taxon>
        <taxon>Spermatophyta</taxon>
        <taxon>Magnoliopsida</taxon>
        <taxon>eudicotyledons</taxon>
        <taxon>Gunneridae</taxon>
        <taxon>Pentapetalae</taxon>
        <taxon>rosids</taxon>
        <taxon>fabids</taxon>
        <taxon>Rosales</taxon>
        <taxon>Rosaceae</taxon>
        <taxon>Amygdaloideae</taxon>
        <taxon>Amygdaleae</taxon>
        <taxon>Prunus</taxon>
    </lineage>
</organism>
<keyword evidence="4" id="KW-1185">Reference proteome</keyword>
<dbReference type="Proteomes" id="UP000507245">
    <property type="component" value="Unassembled WGS sequence"/>
</dbReference>
<dbReference type="Proteomes" id="UP000507222">
    <property type="component" value="Unassembled WGS sequence"/>
</dbReference>
<accession>A0A6J5UWR1</accession>
<reference evidence="1 3" key="2">
    <citation type="submission" date="2020-05" db="EMBL/GenBank/DDBJ databases">
        <authorList>
            <person name="Campoy J."/>
            <person name="Schneeberger K."/>
            <person name="Spophaly S."/>
        </authorList>
    </citation>
    <scope>NUCLEOTIDE SEQUENCE [LARGE SCALE GENOMIC DNA]</scope>
    <source>
        <strain evidence="1">PruArmRojPasFocal</strain>
    </source>
</reference>
<evidence type="ECO:0000313" key="4">
    <source>
        <dbReference type="Proteomes" id="UP000507245"/>
    </source>
</evidence>